<organism evidence="2 3">
    <name type="scientific">Actinomadura napierensis</name>
    <dbReference type="NCBI Taxonomy" id="267854"/>
    <lineage>
        <taxon>Bacteria</taxon>
        <taxon>Bacillati</taxon>
        <taxon>Actinomycetota</taxon>
        <taxon>Actinomycetes</taxon>
        <taxon>Streptosporangiales</taxon>
        <taxon>Thermomonosporaceae</taxon>
        <taxon>Actinomadura</taxon>
    </lineage>
</organism>
<dbReference type="EMBL" id="BAAAMR010000099">
    <property type="protein sequence ID" value="GAA2161537.1"/>
    <property type="molecule type" value="Genomic_DNA"/>
</dbReference>
<feature type="domain" description="HTH cro/C1-type" evidence="1">
    <location>
        <begin position="20"/>
        <end position="73"/>
    </location>
</feature>
<dbReference type="InterPro" id="IPR043917">
    <property type="entry name" value="DUF5753"/>
</dbReference>
<dbReference type="InterPro" id="IPR010982">
    <property type="entry name" value="Lambda_DNA-bd_dom_sf"/>
</dbReference>
<proteinExistence type="predicted"/>
<dbReference type="PROSITE" id="PS50943">
    <property type="entry name" value="HTH_CROC1"/>
    <property type="match status" value="1"/>
</dbReference>
<dbReference type="SMART" id="SM00530">
    <property type="entry name" value="HTH_XRE"/>
    <property type="match status" value="1"/>
</dbReference>
<gene>
    <name evidence="2" type="ORF">GCM10009727_75960</name>
</gene>
<protein>
    <submittedName>
        <fullName evidence="2">Helix-turn-helix transcriptional regulator</fullName>
    </submittedName>
</protein>
<dbReference type="SUPFAM" id="SSF47413">
    <property type="entry name" value="lambda repressor-like DNA-binding domains"/>
    <property type="match status" value="1"/>
</dbReference>
<comment type="caution">
    <text evidence="2">The sequence shown here is derived from an EMBL/GenBank/DDBJ whole genome shotgun (WGS) entry which is preliminary data.</text>
</comment>
<dbReference type="InterPro" id="IPR001387">
    <property type="entry name" value="Cro/C1-type_HTH"/>
</dbReference>
<name>A0ABN3ADL7_9ACTN</name>
<keyword evidence="3" id="KW-1185">Reference proteome</keyword>
<evidence type="ECO:0000313" key="3">
    <source>
        <dbReference type="Proteomes" id="UP001501020"/>
    </source>
</evidence>
<accession>A0ABN3ADL7</accession>
<dbReference type="Pfam" id="PF13560">
    <property type="entry name" value="HTH_31"/>
    <property type="match status" value="1"/>
</dbReference>
<dbReference type="Gene3D" id="1.10.260.40">
    <property type="entry name" value="lambda repressor-like DNA-binding domains"/>
    <property type="match status" value="1"/>
</dbReference>
<evidence type="ECO:0000259" key="1">
    <source>
        <dbReference type="PROSITE" id="PS50943"/>
    </source>
</evidence>
<sequence>MRLMGYDRQTYRRRKIGDSLRMFRESLGLTQKAACRLLDRSQASLSAYENGHRAIRPRDLKHILDVYGVTDDLVRSRLLSLAAQGRQDGWWHDFDERLAPGVVDFASLEADASSVRMFQPLLVHGLLQEEDYARAVIADSGSALRSSRDIDTEISFRLHRQRLHDQERPPKMSVVLGEPALRQAMGGAAVMRRQLRKLVVMSEWPHIDLQILPFSAGAHPGGDGPFTILGVGSAGLFEVVAIDSLTRSWYVDEPSDVDHYCESFERLREIALSEIDSRAFIERILSEL</sequence>
<dbReference type="Proteomes" id="UP001501020">
    <property type="component" value="Unassembled WGS sequence"/>
</dbReference>
<dbReference type="CDD" id="cd00093">
    <property type="entry name" value="HTH_XRE"/>
    <property type="match status" value="1"/>
</dbReference>
<evidence type="ECO:0000313" key="2">
    <source>
        <dbReference type="EMBL" id="GAA2161537.1"/>
    </source>
</evidence>
<dbReference type="Pfam" id="PF19054">
    <property type="entry name" value="DUF5753"/>
    <property type="match status" value="1"/>
</dbReference>
<reference evidence="2 3" key="1">
    <citation type="journal article" date="2019" name="Int. J. Syst. Evol. Microbiol.">
        <title>The Global Catalogue of Microorganisms (GCM) 10K type strain sequencing project: providing services to taxonomists for standard genome sequencing and annotation.</title>
        <authorList>
            <consortium name="The Broad Institute Genomics Platform"/>
            <consortium name="The Broad Institute Genome Sequencing Center for Infectious Disease"/>
            <person name="Wu L."/>
            <person name="Ma J."/>
        </authorList>
    </citation>
    <scope>NUCLEOTIDE SEQUENCE [LARGE SCALE GENOMIC DNA]</scope>
    <source>
        <strain evidence="2 3">JCM 13850</strain>
    </source>
</reference>